<sequence length="77" mass="8024">MRNPLVRTRPLRQLTLANALLGLSSSLAPPFVPIWLTTLVGASPTQIGLLLTLSGAGGVLVSTAFGSLSDQLPSRSR</sequence>
<dbReference type="Proteomes" id="UP000612893">
    <property type="component" value="Unassembled WGS sequence"/>
</dbReference>
<evidence type="ECO:0000256" key="1">
    <source>
        <dbReference type="SAM" id="Phobius"/>
    </source>
</evidence>
<name>A0A934NDJ3_9BACT</name>
<keyword evidence="1" id="KW-1133">Transmembrane helix</keyword>
<evidence type="ECO:0008006" key="4">
    <source>
        <dbReference type="Google" id="ProtNLM"/>
    </source>
</evidence>
<dbReference type="SUPFAM" id="SSF103473">
    <property type="entry name" value="MFS general substrate transporter"/>
    <property type="match status" value="1"/>
</dbReference>
<feature type="transmembrane region" description="Helical" evidence="1">
    <location>
        <begin position="20"/>
        <end position="41"/>
    </location>
</feature>
<keyword evidence="1" id="KW-0472">Membrane</keyword>
<dbReference type="EMBL" id="JAEKNR010000113">
    <property type="protein sequence ID" value="MBJ7598492.1"/>
    <property type="molecule type" value="Genomic_DNA"/>
</dbReference>
<evidence type="ECO:0000313" key="2">
    <source>
        <dbReference type="EMBL" id="MBJ7598492.1"/>
    </source>
</evidence>
<evidence type="ECO:0000313" key="3">
    <source>
        <dbReference type="Proteomes" id="UP000612893"/>
    </source>
</evidence>
<keyword evidence="3" id="KW-1185">Reference proteome</keyword>
<proteinExistence type="predicted"/>
<keyword evidence="1" id="KW-0812">Transmembrane</keyword>
<organism evidence="2 3">
    <name type="scientific">Candidatus Nephthysia bennettiae</name>
    <dbReference type="NCBI Taxonomy" id="3127016"/>
    <lineage>
        <taxon>Bacteria</taxon>
        <taxon>Bacillati</taxon>
        <taxon>Candidatus Dormiibacterota</taxon>
        <taxon>Candidatus Dormibacteria</taxon>
        <taxon>Candidatus Dormibacterales</taxon>
        <taxon>Candidatus Dormibacteraceae</taxon>
        <taxon>Candidatus Nephthysia</taxon>
    </lineage>
</organism>
<accession>A0A934NDJ3</accession>
<dbReference type="Gene3D" id="1.20.1250.20">
    <property type="entry name" value="MFS general substrate transporter like domains"/>
    <property type="match status" value="1"/>
</dbReference>
<feature type="transmembrane region" description="Helical" evidence="1">
    <location>
        <begin position="47"/>
        <end position="68"/>
    </location>
</feature>
<comment type="caution">
    <text evidence="2">The sequence shown here is derived from an EMBL/GenBank/DDBJ whole genome shotgun (WGS) entry which is preliminary data.</text>
</comment>
<dbReference type="AlphaFoldDB" id="A0A934NDJ3"/>
<dbReference type="InterPro" id="IPR036259">
    <property type="entry name" value="MFS_trans_sf"/>
</dbReference>
<gene>
    <name evidence="2" type="ORF">JF922_10460</name>
</gene>
<protein>
    <recommendedName>
        <fullName evidence="4">MFS transporter</fullName>
    </recommendedName>
</protein>
<reference evidence="2" key="1">
    <citation type="submission" date="2020-10" db="EMBL/GenBank/DDBJ databases">
        <title>Ca. Dormibacterota MAGs.</title>
        <authorList>
            <person name="Montgomery K."/>
        </authorList>
    </citation>
    <scope>NUCLEOTIDE SEQUENCE [LARGE SCALE GENOMIC DNA]</scope>
    <source>
        <strain evidence="2">SC8812_S17_10</strain>
    </source>
</reference>
<dbReference type="RefSeq" id="WP_338201539.1">
    <property type="nucleotide sequence ID" value="NZ_JAEKNR010000113.1"/>
</dbReference>